<dbReference type="GeneID" id="26516944"/>
<dbReference type="EMBL" id="KR063279">
    <property type="protein sequence ID" value="AKL88250.1"/>
    <property type="molecule type" value="Genomic_DNA"/>
</dbReference>
<dbReference type="Proteomes" id="UP000204451">
    <property type="component" value="Segment"/>
</dbReference>
<reference evidence="2 3" key="1">
    <citation type="journal article" date="2015" name="PLoS ONE">
        <title>Lysis to Kill: Evaluation of the Lytic Abilities, and Genomics of Nine Bacteriophages Infective for Gordonia spp. and Their Potential Use in Activated Sludge Foam Biocontrol.</title>
        <authorList>
            <person name="Dyson Z.A."/>
            <person name="Tucci J."/>
            <person name="Seviour R.J."/>
            <person name="Petrovski S."/>
        </authorList>
    </citation>
    <scope>NUCLEOTIDE SEQUENCE [LARGE SCALE GENOMIC DNA]</scope>
</reference>
<keyword evidence="1" id="KW-0175">Coiled coil</keyword>
<name>A0A0K0NKL8_9CAUD</name>
<evidence type="ECO:0000256" key="1">
    <source>
        <dbReference type="SAM" id="Coils"/>
    </source>
</evidence>
<gene>
    <name evidence="2" type="ORF">GMA3_73</name>
</gene>
<keyword evidence="3" id="KW-1185">Reference proteome</keyword>
<accession>A0A0K0NKL8</accession>
<proteinExistence type="predicted"/>
<organism evidence="2 3">
    <name type="scientific">Gordonia phage GMA3</name>
    <dbReference type="NCBI Taxonomy" id="1647284"/>
    <lineage>
        <taxon>Viruses</taxon>
        <taxon>Duplodnaviria</taxon>
        <taxon>Heunggongvirae</taxon>
        <taxon>Uroviricota</taxon>
        <taxon>Caudoviricetes</taxon>
        <taxon>Gamtrevirus</taxon>
        <taxon>Gamtrevirus GMA3</taxon>
    </lineage>
</organism>
<feature type="coiled-coil region" evidence="1">
    <location>
        <begin position="13"/>
        <end position="54"/>
    </location>
</feature>
<dbReference type="RefSeq" id="YP_009188641.1">
    <property type="nucleotide sequence ID" value="NC_028668.1"/>
</dbReference>
<evidence type="ECO:0000313" key="3">
    <source>
        <dbReference type="Proteomes" id="UP000204451"/>
    </source>
</evidence>
<evidence type="ECO:0000313" key="2">
    <source>
        <dbReference type="EMBL" id="AKL88250.1"/>
    </source>
</evidence>
<sequence>MTDTGVDAIRALLGDLDAKIASLSAENRKLEESAKAANLSRLEAEGELRKLQENLADSEPRVGVEYMTAMQFVSKKIGQRNTALSKSIGMRAVKIGKDRGVLPVKVSDFQQNAINAWPIDIWEMAYKSHLESEKY</sequence>
<dbReference type="KEGG" id="vg:26516944"/>
<protein>
    <submittedName>
        <fullName evidence="2">Uncharacterized protein</fullName>
    </submittedName>
</protein>